<dbReference type="Proteomes" id="UP000514720">
    <property type="component" value="Chromosome"/>
</dbReference>
<evidence type="ECO:0000256" key="5">
    <source>
        <dbReference type="ARBA" id="ARBA00022801"/>
    </source>
</evidence>
<evidence type="ECO:0000256" key="1">
    <source>
        <dbReference type="ARBA" id="ARBA00001947"/>
    </source>
</evidence>
<keyword evidence="3" id="KW-0645">Protease</keyword>
<dbReference type="GO" id="GO:0008777">
    <property type="term" value="F:acetylornithine deacetylase activity"/>
    <property type="evidence" value="ECO:0007669"/>
    <property type="project" value="TreeGrafter"/>
</dbReference>
<dbReference type="InterPro" id="IPR010964">
    <property type="entry name" value="M20A_pepV-rel"/>
</dbReference>
<dbReference type="InterPro" id="IPR036264">
    <property type="entry name" value="Bact_exopeptidase_dim_dom"/>
</dbReference>
<dbReference type="AlphaFoldDB" id="A0A7L7KS41"/>
<evidence type="ECO:0000256" key="7">
    <source>
        <dbReference type="ARBA" id="ARBA00022997"/>
    </source>
</evidence>
<dbReference type="InterPro" id="IPR002933">
    <property type="entry name" value="Peptidase_M20"/>
</dbReference>
<keyword evidence="4" id="KW-0479">Metal-binding</keyword>
<dbReference type="NCBIfam" id="NF005591">
    <property type="entry name" value="PRK07318.1"/>
    <property type="match status" value="1"/>
</dbReference>
<protein>
    <submittedName>
        <fullName evidence="10">Dipeptidase PepV</fullName>
    </submittedName>
</protein>
<dbReference type="SUPFAM" id="SSF55031">
    <property type="entry name" value="Bacterial exopeptidase dimerisation domain"/>
    <property type="match status" value="1"/>
</dbReference>
<evidence type="ECO:0000313" key="10">
    <source>
        <dbReference type="EMBL" id="QMS85537.1"/>
    </source>
</evidence>
<evidence type="ECO:0000256" key="4">
    <source>
        <dbReference type="ARBA" id="ARBA00022723"/>
    </source>
</evidence>
<evidence type="ECO:0000256" key="3">
    <source>
        <dbReference type="ARBA" id="ARBA00022670"/>
    </source>
</evidence>
<keyword evidence="7" id="KW-0224">Dipeptidase</keyword>
<reference evidence="10 11" key="1">
    <citation type="submission" date="2020-02" db="EMBL/GenBank/DDBJ databases">
        <authorList>
            <person name="Zheng R.K."/>
            <person name="Sun C.M."/>
        </authorList>
    </citation>
    <scope>NUCLEOTIDE SEQUENCE [LARGE SCALE GENOMIC DNA]</scope>
    <source>
        <strain evidence="11">zrk13</strain>
    </source>
</reference>
<evidence type="ECO:0000256" key="6">
    <source>
        <dbReference type="ARBA" id="ARBA00022833"/>
    </source>
</evidence>
<sequence length="448" mass="51017">MDFYQYVLDHQDELLKKAKELLQIPSVLDKFNPESDTPFGQSINDALHYMLGMAQADGFITKNINNYAAHIEYGSGKEIVGVLCHLDVVPTGDGWSNPPFDPIIKDGKLFARGAGDDKGPTMAAYFALKFLKEMDVELHKRVRIILGTDEETEWRGIKEYFKTEEMPDIGFAPDASFPLIYGEKGILTFDITGKTDDQSLVTFTAGDRYNVVPDYAECTLRVDLQDEFDKYLSFNGLHGAYEEGTYKVYGKRAHAMQPNLGINAAFILAQFLHEHIDNPFITFINEYLTFDHLGEKLRIDHFDDEMKEFTMNPAVYQYKDNEFKIGINCRFPKGWDKDNAFLNIKAAVKHVNFKYKIITDLPVHYVSKDDPLVLTLHQAYQKYTDDVDSELLTIGGGTYARSLKKAVAFGPNMPGRKDVAHQVDEYIYVEDLLKATAIYMEAIYQLSK</sequence>
<dbReference type="InterPro" id="IPR011650">
    <property type="entry name" value="Peptidase_M20_dimer"/>
</dbReference>
<evidence type="ECO:0000256" key="2">
    <source>
        <dbReference type="ARBA" id="ARBA00006247"/>
    </source>
</evidence>
<evidence type="ECO:0000313" key="11">
    <source>
        <dbReference type="Proteomes" id="UP000514720"/>
    </source>
</evidence>
<dbReference type="Gene3D" id="3.40.630.10">
    <property type="entry name" value="Zn peptidases"/>
    <property type="match status" value="1"/>
</dbReference>
<dbReference type="InterPro" id="IPR050072">
    <property type="entry name" value="Peptidase_M20A"/>
</dbReference>
<feature type="domain" description="Peptidase M20 dimerisation" evidence="9">
    <location>
        <begin position="244"/>
        <end position="355"/>
    </location>
</feature>
<keyword evidence="11" id="KW-1185">Reference proteome</keyword>
<dbReference type="GO" id="GO:0008237">
    <property type="term" value="F:metallopeptidase activity"/>
    <property type="evidence" value="ECO:0007669"/>
    <property type="project" value="UniProtKB-KW"/>
</dbReference>
<organism evidence="10 11">
    <name type="scientific">Candidatus Xianfuyuplasma coldseepsis</name>
    <dbReference type="NCBI Taxonomy" id="2782163"/>
    <lineage>
        <taxon>Bacteria</taxon>
        <taxon>Bacillati</taxon>
        <taxon>Mycoplasmatota</taxon>
        <taxon>Mollicutes</taxon>
        <taxon>Candidatus Izemoplasmatales</taxon>
        <taxon>Candidatus Izemoplasmataceae</taxon>
        <taxon>Candidatus Xianfuyuplasma</taxon>
    </lineage>
</organism>
<dbReference type="NCBIfam" id="TIGR01887">
    <property type="entry name" value="dipeptidaselike"/>
    <property type="match status" value="1"/>
</dbReference>
<comment type="cofactor">
    <cofactor evidence="1">
        <name>Zn(2+)</name>
        <dbReference type="ChEBI" id="CHEBI:29105"/>
    </cofactor>
</comment>
<dbReference type="RefSeq" id="WP_258877338.1">
    <property type="nucleotide sequence ID" value="NZ_CP048914.1"/>
</dbReference>
<dbReference type="Pfam" id="PF01546">
    <property type="entry name" value="Peptidase_M20"/>
    <property type="match status" value="1"/>
</dbReference>
<gene>
    <name evidence="10" type="primary">pepV</name>
    <name evidence="10" type="ORF">G4Z02_07215</name>
</gene>
<dbReference type="SUPFAM" id="SSF53187">
    <property type="entry name" value="Zn-dependent exopeptidases"/>
    <property type="match status" value="1"/>
</dbReference>
<dbReference type="Gene3D" id="3.30.70.360">
    <property type="match status" value="2"/>
</dbReference>
<dbReference type="KEGG" id="xcl:G4Z02_07215"/>
<proteinExistence type="inferred from homology"/>
<comment type="similarity">
    <text evidence="2">Belongs to the peptidase M20A family.</text>
</comment>
<evidence type="ECO:0000256" key="8">
    <source>
        <dbReference type="ARBA" id="ARBA00023049"/>
    </source>
</evidence>
<name>A0A7L7KS41_9MOLU</name>
<evidence type="ECO:0000259" key="9">
    <source>
        <dbReference type="Pfam" id="PF07687"/>
    </source>
</evidence>
<dbReference type="GO" id="GO:0008270">
    <property type="term" value="F:zinc ion binding"/>
    <property type="evidence" value="ECO:0007669"/>
    <property type="project" value="InterPro"/>
</dbReference>
<dbReference type="GO" id="GO:0006508">
    <property type="term" value="P:proteolysis"/>
    <property type="evidence" value="ECO:0007669"/>
    <property type="project" value="UniProtKB-KW"/>
</dbReference>
<dbReference type="PANTHER" id="PTHR43808:SF31">
    <property type="entry name" value="N-ACETYL-L-CITRULLINE DEACETYLASE"/>
    <property type="match status" value="1"/>
</dbReference>
<keyword evidence="6" id="KW-0862">Zinc</keyword>
<dbReference type="GO" id="GO:0006526">
    <property type="term" value="P:L-arginine biosynthetic process"/>
    <property type="evidence" value="ECO:0007669"/>
    <property type="project" value="TreeGrafter"/>
</dbReference>
<dbReference type="CDD" id="cd03888">
    <property type="entry name" value="M20_PepV"/>
    <property type="match status" value="1"/>
</dbReference>
<dbReference type="PANTHER" id="PTHR43808">
    <property type="entry name" value="ACETYLORNITHINE DEACETYLASE"/>
    <property type="match status" value="1"/>
</dbReference>
<keyword evidence="8" id="KW-0482">Metalloprotease</keyword>
<dbReference type="GO" id="GO:0016805">
    <property type="term" value="F:dipeptidase activity"/>
    <property type="evidence" value="ECO:0007669"/>
    <property type="project" value="UniProtKB-KW"/>
</dbReference>
<accession>A0A7L7KS41</accession>
<dbReference type="EMBL" id="CP048914">
    <property type="protein sequence ID" value="QMS85537.1"/>
    <property type="molecule type" value="Genomic_DNA"/>
</dbReference>
<keyword evidence="5" id="KW-0378">Hydrolase</keyword>
<dbReference type="Pfam" id="PF07687">
    <property type="entry name" value="M20_dimer"/>
    <property type="match status" value="1"/>
</dbReference>